<comment type="caution">
    <text evidence="3">The sequence shown here is derived from an EMBL/GenBank/DDBJ whole genome shotgun (WGS) entry which is preliminary data.</text>
</comment>
<name>A0A401ZY50_9CHLR</name>
<dbReference type="AlphaFoldDB" id="A0A401ZY50"/>
<evidence type="ECO:0000256" key="1">
    <source>
        <dbReference type="ARBA" id="ARBA00022801"/>
    </source>
</evidence>
<gene>
    <name evidence="3" type="ORF">KTT_16210</name>
</gene>
<evidence type="ECO:0000313" key="3">
    <source>
        <dbReference type="EMBL" id="GCE11762.1"/>
    </source>
</evidence>
<dbReference type="Gene3D" id="3.40.50.1820">
    <property type="entry name" value="alpha/beta hydrolase"/>
    <property type="match status" value="1"/>
</dbReference>
<dbReference type="GO" id="GO:0006508">
    <property type="term" value="P:proteolysis"/>
    <property type="evidence" value="ECO:0007669"/>
    <property type="project" value="InterPro"/>
</dbReference>
<dbReference type="Proteomes" id="UP000287352">
    <property type="component" value="Unassembled WGS sequence"/>
</dbReference>
<dbReference type="OrthoDB" id="108903at2"/>
<dbReference type="Gene3D" id="2.120.10.30">
    <property type="entry name" value="TolB, C-terminal domain"/>
    <property type="match status" value="2"/>
</dbReference>
<dbReference type="SUPFAM" id="SSF53474">
    <property type="entry name" value="alpha/beta-Hydrolases"/>
    <property type="match status" value="1"/>
</dbReference>
<proteinExistence type="predicted"/>
<dbReference type="Pfam" id="PF00326">
    <property type="entry name" value="Peptidase_S9"/>
    <property type="match status" value="1"/>
</dbReference>
<evidence type="ECO:0000259" key="2">
    <source>
        <dbReference type="Pfam" id="PF00326"/>
    </source>
</evidence>
<organism evidence="3 4">
    <name type="scientific">Tengunoibacter tsumagoiensis</name>
    <dbReference type="NCBI Taxonomy" id="2014871"/>
    <lineage>
        <taxon>Bacteria</taxon>
        <taxon>Bacillati</taxon>
        <taxon>Chloroflexota</taxon>
        <taxon>Ktedonobacteria</taxon>
        <taxon>Ktedonobacterales</taxon>
        <taxon>Dictyobacteraceae</taxon>
        <taxon>Tengunoibacter</taxon>
    </lineage>
</organism>
<keyword evidence="1" id="KW-0378">Hydrolase</keyword>
<dbReference type="SUPFAM" id="SSF82171">
    <property type="entry name" value="DPP6 N-terminal domain-like"/>
    <property type="match status" value="1"/>
</dbReference>
<dbReference type="InterPro" id="IPR001375">
    <property type="entry name" value="Peptidase_S9_cat"/>
</dbReference>
<sequence>MGYYPYEAHHPQFSYSGTSLLYHLKDEIWVVSLDGEDIQKHIGTGDSACWLPGSPEVSFLCSAEDGSRSLWLRSVDPMSDAIQISPQGIFISQYAWSPDAQMVAIMSMEKFWEPGRLLLIEASSRTVCNQWELPAYEYPLSLSWSHDGQIIAWDVTLYPDDRSNNANEVRILDVQQNHIKHVVPVGSCQTKRPVWHPHRQELALLATPHPYGMQALFQMAIWNVQGGIARYQTKDPMLVEDMVWAPDGQTMYFSAHNGHIPTHLFALSLIDGSLRQLTDDLADYFHLVLSSDGKWLAAVRGAPDRVSEIYLLRTDLSQHRVLSKPHADCKSERPLKKGIVRRFQWQSVDGLQLDGILLFPPDVDPDQKPFAPLPTIIDIHGGPLHVPLLRMEDHPLRLGGLHELAAQGYLCFVADYRRSGTYGWHHIQKAIDQGDPIGFDAVDILSGIDTLISRGFADPARLGLRGHSHGAFITNWLLTQTGRFRAVVSNEGRTDYTQSIDVDTIRDIWFGGTPQEIPERYSQFSPSTYTAQVKTPTLLIYGEQGFFAQEKQGEIFKTALQHAGVEVELLLLPGEGHWMVQPDNIKLYNQKTLAWFDKYLKGLDLLPS</sequence>
<reference evidence="4" key="1">
    <citation type="submission" date="2018-12" db="EMBL/GenBank/DDBJ databases">
        <title>Tengunoibacter tsumagoiensis gen. nov., sp. nov., Dictyobacter kobayashii sp. nov., D. alpinus sp. nov., and D. joshuensis sp. nov. and description of Dictyobacteraceae fam. nov. within the order Ktedonobacterales isolated from Tengu-no-mugimeshi.</title>
        <authorList>
            <person name="Wang C.M."/>
            <person name="Zheng Y."/>
            <person name="Sakai Y."/>
            <person name="Toyoda A."/>
            <person name="Minakuchi Y."/>
            <person name="Abe K."/>
            <person name="Yokota A."/>
            <person name="Yabe S."/>
        </authorList>
    </citation>
    <scope>NUCLEOTIDE SEQUENCE [LARGE SCALE GENOMIC DNA]</scope>
    <source>
        <strain evidence="4">Uno3</strain>
    </source>
</reference>
<dbReference type="InterPro" id="IPR029058">
    <property type="entry name" value="AB_hydrolase_fold"/>
</dbReference>
<accession>A0A401ZY50</accession>
<protein>
    <submittedName>
        <fullName evidence="3">Peptidase S9</fullName>
    </submittedName>
</protein>
<dbReference type="RefSeq" id="WP_126579440.1">
    <property type="nucleotide sequence ID" value="NZ_BIFR01000001.1"/>
</dbReference>
<feature type="domain" description="Peptidase S9 prolyl oligopeptidase catalytic" evidence="2">
    <location>
        <begin position="404"/>
        <end position="601"/>
    </location>
</feature>
<evidence type="ECO:0000313" key="4">
    <source>
        <dbReference type="Proteomes" id="UP000287352"/>
    </source>
</evidence>
<dbReference type="EMBL" id="BIFR01000001">
    <property type="protein sequence ID" value="GCE11762.1"/>
    <property type="molecule type" value="Genomic_DNA"/>
</dbReference>
<dbReference type="PANTHER" id="PTHR42776:SF27">
    <property type="entry name" value="DIPEPTIDYL PEPTIDASE FAMILY MEMBER 6"/>
    <property type="match status" value="1"/>
</dbReference>
<dbReference type="InterPro" id="IPR011042">
    <property type="entry name" value="6-blade_b-propeller_TolB-like"/>
</dbReference>
<dbReference type="GO" id="GO:0004252">
    <property type="term" value="F:serine-type endopeptidase activity"/>
    <property type="evidence" value="ECO:0007669"/>
    <property type="project" value="TreeGrafter"/>
</dbReference>
<keyword evidence="4" id="KW-1185">Reference proteome</keyword>
<dbReference type="PANTHER" id="PTHR42776">
    <property type="entry name" value="SERINE PEPTIDASE S9 FAMILY MEMBER"/>
    <property type="match status" value="1"/>
</dbReference>